<feature type="chain" id="PRO_5008539934" description="Fimbrial-type adhesion domain-containing protein" evidence="5">
    <location>
        <begin position="24"/>
        <end position="357"/>
    </location>
</feature>
<reference evidence="7 8" key="1">
    <citation type="submission" date="2016-08" db="EMBL/GenBank/DDBJ databases">
        <authorList>
            <person name="Seilhamer J.J."/>
        </authorList>
    </citation>
    <scope>NUCLEOTIDE SEQUENCE [LARGE SCALE GENOMIC DNA]</scope>
    <source>
        <strain evidence="7 8">BRTC-1</strain>
    </source>
</reference>
<evidence type="ECO:0000256" key="5">
    <source>
        <dbReference type="SAM" id="SignalP"/>
    </source>
</evidence>
<comment type="subcellular location">
    <subcellularLocation>
        <location evidence="1">Fimbrium</location>
    </subcellularLocation>
</comment>
<dbReference type="GO" id="GO:0043709">
    <property type="term" value="P:cell adhesion involved in single-species biofilm formation"/>
    <property type="evidence" value="ECO:0007669"/>
    <property type="project" value="TreeGrafter"/>
</dbReference>
<dbReference type="GO" id="GO:0009289">
    <property type="term" value="C:pilus"/>
    <property type="evidence" value="ECO:0007669"/>
    <property type="project" value="UniProtKB-SubCell"/>
</dbReference>
<evidence type="ECO:0000256" key="3">
    <source>
        <dbReference type="ARBA" id="ARBA00022729"/>
    </source>
</evidence>
<dbReference type="EMBL" id="CP016895">
    <property type="protein sequence ID" value="AOA58513.1"/>
    <property type="molecule type" value="Genomic_DNA"/>
</dbReference>
<evidence type="ECO:0000259" key="6">
    <source>
        <dbReference type="Pfam" id="PF00419"/>
    </source>
</evidence>
<proteinExistence type="inferred from homology"/>
<evidence type="ECO:0000313" key="8">
    <source>
        <dbReference type="Proteomes" id="UP000093391"/>
    </source>
</evidence>
<dbReference type="InterPro" id="IPR008966">
    <property type="entry name" value="Adhesion_dom_sf"/>
</dbReference>
<dbReference type="STRING" id="1789224.BFG52_09230"/>
<evidence type="ECO:0000256" key="2">
    <source>
        <dbReference type="ARBA" id="ARBA00006671"/>
    </source>
</evidence>
<comment type="similarity">
    <text evidence="2">Belongs to the fimbrial protein family.</text>
</comment>
<protein>
    <recommendedName>
        <fullName evidence="6">Fimbrial-type adhesion domain-containing protein</fullName>
    </recommendedName>
</protein>
<dbReference type="InterPro" id="IPR000259">
    <property type="entry name" value="Adhesion_dom_fimbrial"/>
</dbReference>
<keyword evidence="3 5" id="KW-0732">Signal</keyword>
<keyword evidence="8" id="KW-1185">Reference proteome</keyword>
<dbReference type="Pfam" id="PF00419">
    <property type="entry name" value="Fimbrial"/>
    <property type="match status" value="1"/>
</dbReference>
<evidence type="ECO:0000256" key="1">
    <source>
        <dbReference type="ARBA" id="ARBA00004561"/>
    </source>
</evidence>
<dbReference type="KEGG" id="ala:BFG52_09230"/>
<feature type="domain" description="Fimbrial-type adhesion" evidence="6">
    <location>
        <begin position="218"/>
        <end position="356"/>
    </location>
</feature>
<dbReference type="PANTHER" id="PTHR33420:SF3">
    <property type="entry name" value="FIMBRIAL SUBUNIT ELFA"/>
    <property type="match status" value="1"/>
</dbReference>
<dbReference type="SUPFAM" id="SSF49401">
    <property type="entry name" value="Bacterial adhesins"/>
    <property type="match status" value="1"/>
</dbReference>
<feature type="signal peptide" evidence="5">
    <location>
        <begin position="1"/>
        <end position="23"/>
    </location>
</feature>
<organism evidence="7 8">
    <name type="scientific">Acinetobacter larvae</name>
    <dbReference type="NCBI Taxonomy" id="1789224"/>
    <lineage>
        <taxon>Bacteria</taxon>
        <taxon>Pseudomonadati</taxon>
        <taxon>Pseudomonadota</taxon>
        <taxon>Gammaproteobacteria</taxon>
        <taxon>Moraxellales</taxon>
        <taxon>Moraxellaceae</taxon>
        <taxon>Acinetobacter</taxon>
    </lineage>
</organism>
<dbReference type="Proteomes" id="UP000093391">
    <property type="component" value="Chromosome"/>
</dbReference>
<dbReference type="PANTHER" id="PTHR33420">
    <property type="entry name" value="FIMBRIAL SUBUNIT ELFA-RELATED"/>
    <property type="match status" value="1"/>
</dbReference>
<dbReference type="InterPro" id="IPR036937">
    <property type="entry name" value="Adhesion_dom_fimbrial_sf"/>
</dbReference>
<sequence length="357" mass="39032">MKSTYLFAISIILTLIYAPSLWAAPCNSNRDSLSANVTTITANISNKITNGVYTPTPEATGQYTASKLVDCINMIANNSAKNKSSYFNIDGSSSNLDLAKSLNIASRTYYKIIGSNDAFANAHGYITFQIRENKSGSQFHNISSRITFYNNVSGKNESSTQGIAIIKPNIIFDQEPTTKININNLKLGTLYLSLTQDNNNVIRDQQVAYLSFQYNPPVFPTCSVNSQTITLPTLSANTLKKSGDEAGTTNFTITTRCPTEASGKKLVAKIVDSSNLNNNSNILSNANKNSNVALKIYDVKTNQAISFQNNFDYGQFTGTSSQNTVLKQFRVNYYKSNNQATVAGKVNGQAIFSVVYK</sequence>
<evidence type="ECO:0000256" key="4">
    <source>
        <dbReference type="ARBA" id="ARBA00023263"/>
    </source>
</evidence>
<dbReference type="InterPro" id="IPR050263">
    <property type="entry name" value="Bact_Fimbrial_Adh_Pro"/>
</dbReference>
<evidence type="ECO:0000313" key="7">
    <source>
        <dbReference type="EMBL" id="AOA58513.1"/>
    </source>
</evidence>
<dbReference type="AlphaFoldDB" id="A0A1B2M0G2"/>
<dbReference type="Gene3D" id="2.60.40.1090">
    <property type="entry name" value="Fimbrial-type adhesion domain"/>
    <property type="match status" value="1"/>
</dbReference>
<keyword evidence="4" id="KW-0281">Fimbrium</keyword>
<name>A0A1B2M0G2_9GAMM</name>
<dbReference type="OrthoDB" id="6522787at2"/>
<gene>
    <name evidence="7" type="ORF">BFG52_09230</name>
</gene>
<accession>A0A1B2M0G2</accession>
<dbReference type="RefSeq" id="WP_067555079.1">
    <property type="nucleotide sequence ID" value="NZ_CP016895.1"/>
</dbReference>